<dbReference type="PANTHER" id="PTHR24207:SF2">
    <property type="entry name" value="ZYX102 PROTEIN"/>
    <property type="match status" value="1"/>
</dbReference>
<dbReference type="PROSITE" id="PS50023">
    <property type="entry name" value="LIM_DOMAIN_2"/>
    <property type="match status" value="2"/>
</dbReference>
<gene>
    <name evidence="8" type="ORF">PCON_02082</name>
</gene>
<dbReference type="GO" id="GO:0001725">
    <property type="term" value="C:stress fiber"/>
    <property type="evidence" value="ECO:0007669"/>
    <property type="project" value="TreeGrafter"/>
</dbReference>
<feature type="compositionally biased region" description="Polar residues" evidence="6">
    <location>
        <begin position="11"/>
        <end position="25"/>
    </location>
</feature>
<feature type="domain" description="LIM zinc-binding" evidence="7">
    <location>
        <begin position="632"/>
        <end position="691"/>
    </location>
</feature>
<feature type="region of interest" description="Disordered" evidence="6">
    <location>
        <begin position="133"/>
        <end position="573"/>
    </location>
</feature>
<evidence type="ECO:0000256" key="2">
    <source>
        <dbReference type="ARBA" id="ARBA00022737"/>
    </source>
</evidence>
<dbReference type="InterPro" id="IPR001781">
    <property type="entry name" value="Znf_LIM"/>
</dbReference>
<dbReference type="GO" id="GO:0098609">
    <property type="term" value="P:cell-cell adhesion"/>
    <property type="evidence" value="ECO:0007669"/>
    <property type="project" value="TreeGrafter"/>
</dbReference>
<dbReference type="GO" id="GO:0030695">
    <property type="term" value="F:GTPase regulator activity"/>
    <property type="evidence" value="ECO:0007669"/>
    <property type="project" value="UniProtKB-ARBA"/>
</dbReference>
<dbReference type="SUPFAM" id="SSF57716">
    <property type="entry name" value="Glucocorticoid receptor-like (DNA-binding domain)"/>
    <property type="match status" value="1"/>
</dbReference>
<feature type="compositionally biased region" description="Low complexity" evidence="6">
    <location>
        <begin position="303"/>
        <end position="326"/>
    </location>
</feature>
<keyword evidence="9" id="KW-1185">Reference proteome</keyword>
<evidence type="ECO:0000256" key="1">
    <source>
        <dbReference type="ARBA" id="ARBA00022723"/>
    </source>
</evidence>
<evidence type="ECO:0000256" key="4">
    <source>
        <dbReference type="ARBA" id="ARBA00023038"/>
    </source>
</evidence>
<feature type="compositionally biased region" description="Basic and acidic residues" evidence="6">
    <location>
        <begin position="50"/>
        <end position="60"/>
    </location>
</feature>
<feature type="compositionally biased region" description="Polar residues" evidence="6">
    <location>
        <begin position="141"/>
        <end position="153"/>
    </location>
</feature>
<protein>
    <submittedName>
        <fullName evidence="8">Similar to Paxillin-like protein 1 acc. no. P36166</fullName>
    </submittedName>
</protein>
<evidence type="ECO:0000256" key="5">
    <source>
        <dbReference type="PROSITE-ProRule" id="PRU00125"/>
    </source>
</evidence>
<evidence type="ECO:0000313" key="8">
    <source>
        <dbReference type="EMBL" id="CCX33840.1"/>
    </source>
</evidence>
<feature type="compositionally biased region" description="Pro residues" evidence="6">
    <location>
        <begin position="104"/>
        <end position="113"/>
    </location>
</feature>
<feature type="compositionally biased region" description="Basic and acidic residues" evidence="6">
    <location>
        <begin position="444"/>
        <end position="460"/>
    </location>
</feature>
<feature type="compositionally biased region" description="Polar residues" evidence="6">
    <location>
        <begin position="246"/>
        <end position="258"/>
    </location>
</feature>
<feature type="compositionally biased region" description="Pro residues" evidence="6">
    <location>
        <begin position="690"/>
        <end position="701"/>
    </location>
</feature>
<feature type="compositionally biased region" description="Pro residues" evidence="6">
    <location>
        <begin position="740"/>
        <end position="750"/>
    </location>
</feature>
<keyword evidence="3 5" id="KW-0862">Zinc</keyword>
<dbReference type="STRING" id="1076935.U4LPI3"/>
<dbReference type="eggNOG" id="KOG1703">
    <property type="taxonomic scope" value="Eukaryota"/>
</dbReference>
<feature type="region of interest" description="Disordered" evidence="6">
    <location>
        <begin position="1"/>
        <end position="121"/>
    </location>
</feature>
<feature type="domain" description="LIM zinc-binding" evidence="7">
    <location>
        <begin position="569"/>
        <end position="631"/>
    </location>
</feature>
<dbReference type="EMBL" id="HF936249">
    <property type="protein sequence ID" value="CCX33840.1"/>
    <property type="molecule type" value="Genomic_DNA"/>
</dbReference>
<dbReference type="CDD" id="cd09397">
    <property type="entry name" value="LIM1_UF1"/>
    <property type="match status" value="1"/>
</dbReference>
<dbReference type="Gene3D" id="2.10.110.10">
    <property type="entry name" value="Cysteine Rich Protein"/>
    <property type="match status" value="2"/>
</dbReference>
<dbReference type="CDD" id="cd08368">
    <property type="entry name" value="LIM"/>
    <property type="match status" value="1"/>
</dbReference>
<reference evidence="8 9" key="1">
    <citation type="journal article" date="2013" name="PLoS Genet.">
        <title>The genome and development-dependent transcriptomes of Pyronema confluens: a window into fungal evolution.</title>
        <authorList>
            <person name="Traeger S."/>
            <person name="Altegoer F."/>
            <person name="Freitag M."/>
            <person name="Gabaldon T."/>
            <person name="Kempken F."/>
            <person name="Kumar A."/>
            <person name="Marcet-Houben M."/>
            <person name="Poggeler S."/>
            <person name="Stajich J.E."/>
            <person name="Nowrousian M."/>
        </authorList>
    </citation>
    <scope>NUCLEOTIDE SEQUENCE [LARGE SCALE GENOMIC DNA]</scope>
    <source>
        <strain evidence="9">CBS 100304</strain>
        <tissue evidence="8">Vegetative mycelium</tissue>
    </source>
</reference>
<feature type="compositionally biased region" description="Basic and acidic residues" evidence="6">
    <location>
        <begin position="332"/>
        <end position="345"/>
    </location>
</feature>
<dbReference type="OMA" id="EHERINT"/>
<keyword evidence="2" id="KW-0677">Repeat</keyword>
<feature type="region of interest" description="Disordered" evidence="6">
    <location>
        <begin position="686"/>
        <end position="767"/>
    </location>
</feature>
<organism evidence="8 9">
    <name type="scientific">Pyronema omphalodes (strain CBS 100304)</name>
    <name type="common">Pyronema confluens</name>
    <dbReference type="NCBI Taxonomy" id="1076935"/>
    <lineage>
        <taxon>Eukaryota</taxon>
        <taxon>Fungi</taxon>
        <taxon>Dikarya</taxon>
        <taxon>Ascomycota</taxon>
        <taxon>Pezizomycotina</taxon>
        <taxon>Pezizomycetes</taxon>
        <taxon>Pezizales</taxon>
        <taxon>Pyronemataceae</taxon>
        <taxon>Pyronema</taxon>
    </lineage>
</organism>
<feature type="compositionally biased region" description="Gly residues" evidence="6">
    <location>
        <begin position="728"/>
        <end position="738"/>
    </location>
</feature>
<dbReference type="OrthoDB" id="1112565at2759"/>
<evidence type="ECO:0000256" key="3">
    <source>
        <dbReference type="ARBA" id="ARBA00022833"/>
    </source>
</evidence>
<evidence type="ECO:0000256" key="6">
    <source>
        <dbReference type="SAM" id="MobiDB-lite"/>
    </source>
</evidence>
<dbReference type="GO" id="GO:0046872">
    <property type="term" value="F:metal ion binding"/>
    <property type="evidence" value="ECO:0007669"/>
    <property type="project" value="UniProtKB-KW"/>
</dbReference>
<keyword evidence="1 5" id="KW-0479">Metal-binding</keyword>
<dbReference type="Pfam" id="PF00412">
    <property type="entry name" value="LIM"/>
    <property type="match status" value="2"/>
</dbReference>
<keyword evidence="4 5" id="KW-0440">LIM domain</keyword>
<dbReference type="FunFam" id="2.10.110.10:FF:000105">
    <property type="entry name" value="Similar to LIM domain-containing protein"/>
    <property type="match status" value="1"/>
</dbReference>
<sequence>MAAIRGENPPNFHSETLSALSSISGGHSPGPATPQDGQPLQTPPTPKKRSTLDRNLEYNKDLPSPFGSPPGVTSGRDSPTIPSTDYYGSRPSPTLPIPLQYSSPMPPLPPPSPTGLGGGKNLLAKLSAIASGPFGVRRGSQDTQSTSPTTRNISLPFPQRKDSRAYSNSIEPLQEAAAAIGPPRELRNSQTSQKRQEEKARSPTTAVPPSPLGSVPEAPLPEIPSKSSSVTGRRKPPHPELGLPRTPSQYRKNRTASGMSDAPRPPSHQTRPSVTSVDIDPRDSQQSMRRKPLPVDSPLSEASTTSSGFSHRTTSSRSSPPASERMSGPRFVDPKSFNHEEHERINTMMSDLSLDRRPSEVQMQRQPSLEPARRPSTFECQDSYERRPSVSPHPGHERRPSGYNPMDRGPSPRPPSHQSHRSHSRQDSLEPPRIYSRGPSPNPYDRRPSVSPHPAHERKPSGHHHERRPSGYACERGPSPRPPSLEPRDRRPLRLSTEEAVLYDPSHRHSPIQAYLPNEPELVRRPSQSSSHYPGSEAGTRLSDSAGPLPPIPRVPSAMGHKRSQTSKGPCRGCGEQIFGKSISSADGRLTGRYHKPCFVCHTCKEPFTSAEFYVYRNLPYCSRHYHELNNSLCMVCGEGIEGACLETATGERNHPGCFCCIECGQVLGDDYFEVNGRPYCEGHARRFMRPPPNMRPPPPSGFRGGRGGPPPMRGRGGYGPPPSPGSYGPGSPGGYGMPRGPPRGPPPPGGLKIPGQMEEQQWGDMPKVERRRTRMMFIDGMEIPQVPGMGSRYHNVAV</sequence>
<proteinExistence type="predicted"/>
<dbReference type="PANTHER" id="PTHR24207">
    <property type="entry name" value="ZYX102 PROTEIN"/>
    <property type="match status" value="1"/>
</dbReference>
<evidence type="ECO:0000313" key="9">
    <source>
        <dbReference type="Proteomes" id="UP000018144"/>
    </source>
</evidence>
<dbReference type="Proteomes" id="UP000018144">
    <property type="component" value="Unassembled WGS sequence"/>
</dbReference>
<dbReference type="AlphaFoldDB" id="U4LPI3"/>
<feature type="compositionally biased region" description="Basic and acidic residues" evidence="6">
    <location>
        <begin position="383"/>
        <end position="400"/>
    </location>
</feature>
<evidence type="ECO:0000259" key="7">
    <source>
        <dbReference type="PROSITE" id="PS50023"/>
    </source>
</evidence>
<name>U4LPI3_PYROM</name>
<accession>U4LPI3</accession>
<dbReference type="SMART" id="SM00132">
    <property type="entry name" value="LIM"/>
    <property type="match status" value="2"/>
</dbReference>
<feature type="compositionally biased region" description="Polar residues" evidence="6">
    <location>
        <begin position="267"/>
        <end position="276"/>
    </location>
</feature>